<dbReference type="CDD" id="cd05289">
    <property type="entry name" value="MDR_like_2"/>
    <property type="match status" value="1"/>
</dbReference>
<dbReference type="PANTHER" id="PTHR11695:SF294">
    <property type="entry name" value="RETICULON-4-INTERACTING PROTEIN 1, MITOCHONDRIAL"/>
    <property type="match status" value="1"/>
</dbReference>
<dbReference type="OrthoDB" id="9992527at2759"/>
<sequence>MADETRVMRAWYYEKFGGPNVVQCGELPEPKLEDTQDVAVKIHAAALNPIDYKRRQGALKYIMKDRWPQIVGYDISGVITMCGANVKKFRVGDEVFGMLPHDRIGALAETAVVHEDYLAKKPSNLTHNQAASLPLVSLTALLGFRYGKLQENKKVLITGGAGGVGTVAIQIAKHVFKAQKVATTASSRKIQKLKDLGADEVVDYNRETFERELAEYDFALDCTGESKRCFDCITRQGAVISISETPSQSVLRGKESKGVYISRFVGMILDCLSYSVAKKAREAQIDYDYFFSVGDGDALDEIRVLCEEKKLIPVVDKVFPFEKADAAIEYLESGHATGKVVVELVVKAV</sequence>
<protein>
    <recommendedName>
        <fullName evidence="2">Enoyl reductase (ER) domain-containing protein</fullName>
    </recommendedName>
</protein>
<dbReference type="Gene3D" id="3.90.180.10">
    <property type="entry name" value="Medium-chain alcohol dehydrogenases, catalytic domain"/>
    <property type="match status" value="1"/>
</dbReference>
<reference evidence="3" key="1">
    <citation type="submission" date="2019-03" db="EMBL/GenBank/DDBJ databases">
        <title>Long read genome sequence of the mycoparasitic Pythium oligandrum ATCC 38472 isolated from sugarbeet rhizosphere.</title>
        <authorList>
            <person name="Gaulin E."/>
        </authorList>
    </citation>
    <scope>NUCLEOTIDE SEQUENCE</scope>
    <source>
        <strain evidence="3">ATCC 38472_TT</strain>
    </source>
</reference>
<dbReference type="Pfam" id="PF08240">
    <property type="entry name" value="ADH_N"/>
    <property type="match status" value="1"/>
</dbReference>
<dbReference type="PROSITE" id="PS01162">
    <property type="entry name" value="QOR_ZETA_CRYSTAL"/>
    <property type="match status" value="1"/>
</dbReference>
<dbReference type="InterPro" id="IPR036291">
    <property type="entry name" value="NAD(P)-bd_dom_sf"/>
</dbReference>
<evidence type="ECO:0000313" key="3">
    <source>
        <dbReference type="EMBL" id="TMW57304.1"/>
    </source>
</evidence>
<keyword evidence="1" id="KW-0560">Oxidoreductase</keyword>
<dbReference type="SUPFAM" id="SSF50129">
    <property type="entry name" value="GroES-like"/>
    <property type="match status" value="1"/>
</dbReference>
<dbReference type="EMBL" id="SPLM01000144">
    <property type="protein sequence ID" value="TMW57304.1"/>
    <property type="molecule type" value="Genomic_DNA"/>
</dbReference>
<organism evidence="3 4">
    <name type="scientific">Pythium oligandrum</name>
    <name type="common">Mycoparasitic fungus</name>
    <dbReference type="NCBI Taxonomy" id="41045"/>
    <lineage>
        <taxon>Eukaryota</taxon>
        <taxon>Sar</taxon>
        <taxon>Stramenopiles</taxon>
        <taxon>Oomycota</taxon>
        <taxon>Peronosporomycetes</taxon>
        <taxon>Pythiales</taxon>
        <taxon>Pythiaceae</taxon>
        <taxon>Pythium</taxon>
    </lineage>
</organism>
<name>A0A8K1C6E7_PYTOL</name>
<gene>
    <name evidence="3" type="ORF">Poli38472_003229</name>
</gene>
<dbReference type="PANTHER" id="PTHR11695">
    <property type="entry name" value="ALCOHOL DEHYDROGENASE RELATED"/>
    <property type="match status" value="1"/>
</dbReference>
<dbReference type="InterPro" id="IPR013154">
    <property type="entry name" value="ADH-like_N"/>
</dbReference>
<evidence type="ECO:0000259" key="2">
    <source>
        <dbReference type="SMART" id="SM00829"/>
    </source>
</evidence>
<dbReference type="GO" id="GO:0016491">
    <property type="term" value="F:oxidoreductase activity"/>
    <property type="evidence" value="ECO:0007669"/>
    <property type="project" value="UniProtKB-KW"/>
</dbReference>
<dbReference type="InterPro" id="IPR011032">
    <property type="entry name" value="GroES-like_sf"/>
</dbReference>
<dbReference type="Pfam" id="PF13602">
    <property type="entry name" value="ADH_zinc_N_2"/>
    <property type="match status" value="1"/>
</dbReference>
<dbReference type="InterPro" id="IPR002364">
    <property type="entry name" value="Quin_OxRdtase/zeta-crystal_CS"/>
</dbReference>
<dbReference type="InterPro" id="IPR050700">
    <property type="entry name" value="YIM1/Zinc_Alcohol_DH_Fams"/>
</dbReference>
<evidence type="ECO:0000313" key="4">
    <source>
        <dbReference type="Proteomes" id="UP000794436"/>
    </source>
</evidence>
<proteinExistence type="predicted"/>
<accession>A0A8K1C6E7</accession>
<comment type="caution">
    <text evidence="3">The sequence shown here is derived from an EMBL/GenBank/DDBJ whole genome shotgun (WGS) entry which is preliminary data.</text>
</comment>
<dbReference type="SMART" id="SM00829">
    <property type="entry name" value="PKS_ER"/>
    <property type="match status" value="1"/>
</dbReference>
<dbReference type="SUPFAM" id="SSF51735">
    <property type="entry name" value="NAD(P)-binding Rossmann-fold domains"/>
    <property type="match status" value="1"/>
</dbReference>
<dbReference type="Proteomes" id="UP000794436">
    <property type="component" value="Unassembled WGS sequence"/>
</dbReference>
<dbReference type="AlphaFoldDB" id="A0A8K1C6E7"/>
<dbReference type="GO" id="GO:0008270">
    <property type="term" value="F:zinc ion binding"/>
    <property type="evidence" value="ECO:0007669"/>
    <property type="project" value="InterPro"/>
</dbReference>
<keyword evidence="4" id="KW-1185">Reference proteome</keyword>
<feature type="domain" description="Enoyl reductase (ER)" evidence="2">
    <location>
        <begin position="17"/>
        <end position="342"/>
    </location>
</feature>
<dbReference type="InterPro" id="IPR020843">
    <property type="entry name" value="ER"/>
</dbReference>
<dbReference type="Gene3D" id="3.40.50.720">
    <property type="entry name" value="NAD(P)-binding Rossmann-like Domain"/>
    <property type="match status" value="1"/>
</dbReference>
<evidence type="ECO:0000256" key="1">
    <source>
        <dbReference type="ARBA" id="ARBA00023002"/>
    </source>
</evidence>